<evidence type="ECO:0000313" key="1">
    <source>
        <dbReference type="Proteomes" id="UP000887565"/>
    </source>
</evidence>
<dbReference type="WBParaSite" id="nRc.2.0.1.t42510-RA">
    <property type="protein sequence ID" value="nRc.2.0.1.t42510-RA"/>
    <property type="gene ID" value="nRc.2.0.1.g42510"/>
</dbReference>
<organism evidence="1 2">
    <name type="scientific">Romanomermis culicivorax</name>
    <name type="common">Nematode worm</name>
    <dbReference type="NCBI Taxonomy" id="13658"/>
    <lineage>
        <taxon>Eukaryota</taxon>
        <taxon>Metazoa</taxon>
        <taxon>Ecdysozoa</taxon>
        <taxon>Nematoda</taxon>
        <taxon>Enoplea</taxon>
        <taxon>Dorylaimia</taxon>
        <taxon>Mermithida</taxon>
        <taxon>Mermithoidea</taxon>
        <taxon>Mermithidae</taxon>
        <taxon>Romanomermis</taxon>
    </lineage>
</organism>
<accession>A0A915KUP5</accession>
<dbReference type="Proteomes" id="UP000887565">
    <property type="component" value="Unplaced"/>
</dbReference>
<name>A0A915KUP5_ROMCU</name>
<proteinExistence type="predicted"/>
<dbReference type="AlphaFoldDB" id="A0A915KUP5"/>
<sequence length="74" mass="8242">MLIDLRKFMSKLAYKSVILLATFSQLKTRSTFCLPRKPISLARCSSASIATMARDKASVSLAGTNKPFRPWSTM</sequence>
<protein>
    <submittedName>
        <fullName evidence="2">Uncharacterized protein</fullName>
    </submittedName>
</protein>
<evidence type="ECO:0000313" key="2">
    <source>
        <dbReference type="WBParaSite" id="nRc.2.0.1.t42510-RA"/>
    </source>
</evidence>
<reference evidence="2" key="1">
    <citation type="submission" date="2022-11" db="UniProtKB">
        <authorList>
            <consortium name="WormBaseParasite"/>
        </authorList>
    </citation>
    <scope>IDENTIFICATION</scope>
</reference>
<keyword evidence="1" id="KW-1185">Reference proteome</keyword>